<reference evidence="2" key="2">
    <citation type="submission" date="2021-09" db="EMBL/GenBank/DDBJ databases">
        <authorList>
            <person name="Gilroy R."/>
        </authorList>
    </citation>
    <scope>NUCLEOTIDE SEQUENCE</scope>
    <source>
        <strain evidence="2">CHK194-22301</strain>
    </source>
</reference>
<dbReference type="AlphaFoldDB" id="A0A2I1WI04"/>
<evidence type="ECO:0000313" key="3">
    <source>
        <dbReference type="EMBL" id="MDK6502903.1"/>
    </source>
</evidence>
<comment type="caution">
    <text evidence="2">The sequence shown here is derived from an EMBL/GenBank/DDBJ whole genome shotgun (WGS) entry which is preliminary data.</text>
</comment>
<dbReference type="EMBL" id="JASOGN010000024">
    <property type="protein sequence ID" value="MDK6502903.1"/>
    <property type="molecule type" value="Genomic_DNA"/>
</dbReference>
<evidence type="ECO:0000313" key="4">
    <source>
        <dbReference type="Proteomes" id="UP000784793"/>
    </source>
</evidence>
<dbReference type="Proteomes" id="UP000784793">
    <property type="component" value="Unassembled WGS sequence"/>
</dbReference>
<reference evidence="2" key="1">
    <citation type="journal article" date="2021" name="PeerJ">
        <title>Extensive microbial diversity within the chicken gut microbiome revealed by metagenomics and culture.</title>
        <authorList>
            <person name="Gilroy R."/>
            <person name="Ravi A."/>
            <person name="Getino M."/>
            <person name="Pursley I."/>
            <person name="Horton D.L."/>
            <person name="Alikhan N.F."/>
            <person name="Baker D."/>
            <person name="Gharbi K."/>
            <person name="Hall N."/>
            <person name="Watson M."/>
            <person name="Adriaenssens E.M."/>
            <person name="Foster-Nyarko E."/>
            <person name="Jarju S."/>
            <person name="Secka A."/>
            <person name="Antonio M."/>
            <person name="Oren A."/>
            <person name="Chaudhuri R.R."/>
            <person name="La Ragione R."/>
            <person name="Hildebrand F."/>
            <person name="Pallen M.J."/>
        </authorList>
    </citation>
    <scope>NUCLEOTIDE SEQUENCE</scope>
    <source>
        <strain evidence="2">CHK194-22301</strain>
    </source>
</reference>
<accession>A0A2I1WI04</accession>
<proteinExistence type="predicted"/>
<reference evidence="3" key="3">
    <citation type="submission" date="2023-05" db="EMBL/GenBank/DDBJ databases">
        <title>Cataloging the Phylogenetic Diversity of Human Bladder Bacteria.</title>
        <authorList>
            <person name="Du J."/>
        </authorList>
    </citation>
    <scope>NUCLEOTIDE SEQUENCE</scope>
    <source>
        <strain evidence="3">UMB9226</strain>
    </source>
</reference>
<gene>
    <name evidence="2" type="ORF">K8V23_05055</name>
    <name evidence="3" type="ORF">QP235_06785</name>
</gene>
<organism evidence="2 4">
    <name type="scientific">Lactobacillus crispatus</name>
    <dbReference type="NCBI Taxonomy" id="47770"/>
    <lineage>
        <taxon>Bacteria</taxon>
        <taxon>Bacillati</taxon>
        <taxon>Bacillota</taxon>
        <taxon>Bacilli</taxon>
        <taxon>Lactobacillales</taxon>
        <taxon>Lactobacillaceae</taxon>
        <taxon>Lactobacillus</taxon>
    </lineage>
</organism>
<sequence>MTTKNKVVLYLAGAMLSSVVLPLFSNSVNADSFQANKSYSNQHISSNNLSQSDIELADKYVKVKNNQFYITQQGQSLLPNNVLQPVKEQIKKTNQAITKDSLIVNPETKEVAYQSPFVMFASGVRGATRIHSGCYVRGFWWGVRIYFTSNAAVNWFRSELSTASGVTTIVGMVAQVTGHEIAGTLSDALGAYTDSTSNRLANFNRSHRHSKIYMDAPNISFHTF</sequence>
<feature type="signal peptide" evidence="1">
    <location>
        <begin position="1"/>
        <end position="30"/>
    </location>
</feature>
<dbReference type="Proteomes" id="UP001230300">
    <property type="component" value="Unassembled WGS sequence"/>
</dbReference>
<protein>
    <submittedName>
        <fullName evidence="2">Uncharacterized protein</fullName>
    </submittedName>
</protein>
<evidence type="ECO:0000313" key="2">
    <source>
        <dbReference type="EMBL" id="HJF10144.1"/>
    </source>
</evidence>
<feature type="chain" id="PRO_5042695887" evidence="1">
    <location>
        <begin position="31"/>
        <end position="224"/>
    </location>
</feature>
<name>A0A2I1WI04_9LACO</name>
<dbReference type="RefSeq" id="WP_101887223.1">
    <property type="nucleotide sequence ID" value="NZ_CBCRTX010000013.1"/>
</dbReference>
<evidence type="ECO:0000256" key="1">
    <source>
        <dbReference type="SAM" id="SignalP"/>
    </source>
</evidence>
<keyword evidence="1" id="KW-0732">Signal</keyword>
<dbReference type="EMBL" id="DYXB01000080">
    <property type="protein sequence ID" value="HJF10144.1"/>
    <property type="molecule type" value="Genomic_DNA"/>
</dbReference>